<reference evidence="8 9" key="1">
    <citation type="submission" date="2016-06" db="EMBL/GenBank/DDBJ databases">
        <title>Complete genome sequences of Bordetella bronchialis and Bordetella flabilis.</title>
        <authorList>
            <person name="LiPuma J.J."/>
            <person name="Spilker T."/>
        </authorList>
    </citation>
    <scope>NUCLEOTIDE SEQUENCE [LARGE SCALE GENOMIC DNA]</scope>
    <source>
        <strain evidence="7 9">AU17976</strain>
        <strain evidence="6 8">AU3182</strain>
    </source>
</reference>
<evidence type="ECO:0000313" key="7">
    <source>
        <dbReference type="EMBL" id="ANN74121.1"/>
    </source>
</evidence>
<evidence type="ECO:0000256" key="4">
    <source>
        <dbReference type="NCBIfam" id="TIGR03130"/>
    </source>
</evidence>
<dbReference type="InterPro" id="IPR009662">
    <property type="entry name" value="Malonate_deCO2ase_dsu"/>
</dbReference>
<name>A0A193FMJ0_9BORD</name>
<proteinExistence type="inferred from homology"/>
<comment type="subcellular location">
    <subcellularLocation>
        <location evidence="1">Cytoplasm</location>
    </subcellularLocation>
</comment>
<dbReference type="Pfam" id="PF06857">
    <property type="entry name" value="ACP"/>
    <property type="match status" value="1"/>
</dbReference>
<sequence length="104" mass="11145">METIIRRHAAPQRLPGHRPSTLVGVVASGNLEVLAERTVDDQSCSFHVSTAVSGFEPVWDAVLSDFAQRYAPGGVAFSINDGGARPDTVLLRLAQACQALKEDK</sequence>
<dbReference type="EMBL" id="CP016171">
    <property type="protein sequence ID" value="ANN74121.1"/>
    <property type="molecule type" value="Genomic_DNA"/>
</dbReference>
<evidence type="ECO:0000313" key="8">
    <source>
        <dbReference type="Proteomes" id="UP000091897"/>
    </source>
</evidence>
<dbReference type="STRING" id="463025.BAU08_24670"/>
<evidence type="ECO:0000256" key="5">
    <source>
        <dbReference type="PIRSR" id="PIRSR609662-50"/>
    </source>
</evidence>
<keyword evidence="2" id="KW-0963">Cytoplasm</keyword>
<evidence type="ECO:0000313" key="6">
    <source>
        <dbReference type="EMBL" id="ANN68972.1"/>
    </source>
</evidence>
<dbReference type="Proteomes" id="UP000091897">
    <property type="component" value="Chromosome"/>
</dbReference>
<evidence type="ECO:0000313" key="9">
    <source>
        <dbReference type="Proteomes" id="UP000092213"/>
    </source>
</evidence>
<dbReference type="GO" id="GO:0005737">
    <property type="term" value="C:cytoplasm"/>
    <property type="evidence" value="ECO:0007669"/>
    <property type="project" value="UniProtKB-SubCell"/>
</dbReference>
<dbReference type="EMBL" id="CP016170">
    <property type="protein sequence ID" value="ANN68972.1"/>
    <property type="molecule type" value="Genomic_DNA"/>
</dbReference>
<dbReference type="HAMAP" id="MF_00710">
    <property type="entry name" value="Malonate_deCO2ase_dsu"/>
    <property type="match status" value="1"/>
</dbReference>
<organism evidence="7 9">
    <name type="scientific">Bordetella bronchialis</name>
    <dbReference type="NCBI Taxonomy" id="463025"/>
    <lineage>
        <taxon>Bacteria</taxon>
        <taxon>Pseudomonadati</taxon>
        <taxon>Pseudomonadota</taxon>
        <taxon>Betaproteobacteria</taxon>
        <taxon>Burkholderiales</taxon>
        <taxon>Alcaligenaceae</taxon>
        <taxon>Bordetella</taxon>
    </lineage>
</organism>
<evidence type="ECO:0000256" key="3">
    <source>
        <dbReference type="ARBA" id="ARBA00022553"/>
    </source>
</evidence>
<feature type="modified residue" description="O-(phosphoribosyl dephospho-coenzyme A)serine" evidence="5">
    <location>
        <position position="28"/>
    </location>
</feature>
<gene>
    <name evidence="6" type="ORF">BAU06_24100</name>
    <name evidence="7" type="ORF">BAU08_24670</name>
</gene>
<protein>
    <recommendedName>
        <fullName evidence="4">Malonate decarboxylase acyl carrier protein</fullName>
    </recommendedName>
</protein>
<comment type="PTM">
    <text evidence="5">Covalently binds the prosthetic group of malonate decarboxylase.</text>
</comment>
<dbReference type="InterPro" id="IPR023439">
    <property type="entry name" value="Mal_deCO2ase/Cit_lyase_ACP"/>
</dbReference>
<dbReference type="OrthoDB" id="120290at2"/>
<keyword evidence="8" id="KW-1185">Reference proteome</keyword>
<dbReference type="NCBIfam" id="TIGR03130">
    <property type="entry name" value="malonate_delta"/>
    <property type="match status" value="1"/>
</dbReference>
<dbReference type="Proteomes" id="UP000092213">
    <property type="component" value="Chromosome"/>
</dbReference>
<keyword evidence="3 5" id="KW-0597">Phosphoprotein</keyword>
<accession>A0A193FMJ0</accession>
<dbReference type="KEGG" id="bbro:BAU06_24100"/>
<dbReference type="AlphaFoldDB" id="A0A193FMJ0"/>
<dbReference type="RefSeq" id="WP_066356594.1">
    <property type="nucleotide sequence ID" value="NZ_CBCSFJ010000002.1"/>
</dbReference>
<evidence type="ECO:0000256" key="1">
    <source>
        <dbReference type="ARBA" id="ARBA00004496"/>
    </source>
</evidence>
<evidence type="ECO:0000256" key="2">
    <source>
        <dbReference type="ARBA" id="ARBA00022490"/>
    </source>
</evidence>